<proteinExistence type="predicted"/>
<dbReference type="AlphaFoldDB" id="M5DMY4"/>
<dbReference type="KEGG" id="tol:TOL_0345"/>
<accession>M5DMY4</accession>
<reference evidence="2 3" key="1">
    <citation type="journal article" date="2013" name="Genome Announc.">
        <title>Genome Sequence of Thalassolituus oleivorans MIL-1 (DSM 14913T).</title>
        <authorList>
            <person name="Golyshin P.N."/>
            <person name="Werner J."/>
            <person name="Chernikova T.N."/>
            <person name="Tran H."/>
            <person name="Ferrer M."/>
            <person name="Yakimov M.M."/>
            <person name="Teeling H."/>
            <person name="Golyshina O.V."/>
        </authorList>
    </citation>
    <scope>NUCLEOTIDE SEQUENCE [LARGE SCALE GENOMIC DNA]</scope>
    <source>
        <strain evidence="2 3">MIL-1</strain>
    </source>
</reference>
<feature type="region of interest" description="Disordered" evidence="1">
    <location>
        <begin position="1"/>
        <end position="22"/>
    </location>
</feature>
<dbReference type="Proteomes" id="UP000011866">
    <property type="component" value="Chromosome"/>
</dbReference>
<evidence type="ECO:0000256" key="1">
    <source>
        <dbReference type="SAM" id="MobiDB-lite"/>
    </source>
</evidence>
<keyword evidence="3" id="KW-1185">Reference proteome</keyword>
<protein>
    <submittedName>
        <fullName evidence="2">Uncharacterized protein</fullName>
    </submittedName>
</protein>
<organism evidence="2 3">
    <name type="scientific">Thalassolituus oleivorans MIL-1</name>
    <dbReference type="NCBI Taxonomy" id="1298593"/>
    <lineage>
        <taxon>Bacteria</taxon>
        <taxon>Pseudomonadati</taxon>
        <taxon>Pseudomonadota</taxon>
        <taxon>Gammaproteobacteria</taxon>
        <taxon>Oceanospirillales</taxon>
        <taxon>Oceanospirillaceae</taxon>
        <taxon>Thalassolituus</taxon>
    </lineage>
</organism>
<sequence length="55" mass="6138">MKGHEASNTESDKSLSGTFVVPEESSQYRKLPPPIKNKTVIIIIFECILARGLTY</sequence>
<evidence type="ECO:0000313" key="3">
    <source>
        <dbReference type="Proteomes" id="UP000011866"/>
    </source>
</evidence>
<evidence type="ECO:0000313" key="2">
    <source>
        <dbReference type="EMBL" id="CCU70788.1"/>
    </source>
</evidence>
<gene>
    <name evidence="2" type="ORF">TOL_0345</name>
</gene>
<dbReference type="HOGENOM" id="CLU_3030943_0_0_6"/>
<dbReference type="EMBL" id="HF680312">
    <property type="protein sequence ID" value="CCU70788.1"/>
    <property type="molecule type" value="Genomic_DNA"/>
</dbReference>
<name>M5DMY4_9GAMM</name>
<feature type="compositionally biased region" description="Basic and acidic residues" evidence="1">
    <location>
        <begin position="1"/>
        <end position="13"/>
    </location>
</feature>